<dbReference type="AlphaFoldDB" id="A0A949JWR5"/>
<accession>A0A949JWR5</accession>
<dbReference type="GO" id="GO:0004534">
    <property type="term" value="F:5'-3' RNA exonuclease activity"/>
    <property type="evidence" value="ECO:0007669"/>
    <property type="project" value="TreeGrafter"/>
</dbReference>
<keyword evidence="3" id="KW-1185">Reference proteome</keyword>
<feature type="domain" description="Polymerase/histidinol phosphatase N-terminal" evidence="1">
    <location>
        <begin position="6"/>
        <end position="74"/>
    </location>
</feature>
<protein>
    <submittedName>
        <fullName evidence="2">PHP domain-containing protein</fullName>
    </submittedName>
</protein>
<dbReference type="SMART" id="SM00481">
    <property type="entry name" value="POLIIIAc"/>
    <property type="match status" value="1"/>
</dbReference>
<evidence type="ECO:0000259" key="1">
    <source>
        <dbReference type="SMART" id="SM00481"/>
    </source>
</evidence>
<dbReference type="InterPro" id="IPR004013">
    <property type="entry name" value="PHP_dom"/>
</dbReference>
<gene>
    <name evidence="2" type="ORF">KTH89_03015</name>
</gene>
<dbReference type="CDD" id="cd07432">
    <property type="entry name" value="PHP_HisPPase"/>
    <property type="match status" value="1"/>
</dbReference>
<evidence type="ECO:0000313" key="3">
    <source>
        <dbReference type="Proteomes" id="UP000712157"/>
    </source>
</evidence>
<dbReference type="EMBL" id="JAHQCW010000003">
    <property type="protein sequence ID" value="MBU9735491.1"/>
    <property type="molecule type" value="Genomic_DNA"/>
</dbReference>
<dbReference type="Proteomes" id="UP000712157">
    <property type="component" value="Unassembled WGS sequence"/>
</dbReference>
<dbReference type="PANTHER" id="PTHR42924">
    <property type="entry name" value="EXONUCLEASE"/>
    <property type="match status" value="1"/>
</dbReference>
<reference evidence="2" key="1">
    <citation type="submission" date="2021-06" db="EMBL/GenBank/DDBJ databases">
        <title>Description of novel taxa of the family Lachnospiraceae.</title>
        <authorList>
            <person name="Chaplin A.V."/>
            <person name="Sokolova S.R."/>
            <person name="Pikina A.P."/>
            <person name="Korzhanova M."/>
            <person name="Belova V."/>
            <person name="Korostin D."/>
            <person name="Efimov B.A."/>
        </authorList>
    </citation>
    <scope>NUCLEOTIDE SEQUENCE</scope>
    <source>
        <strain evidence="2">ASD5720</strain>
    </source>
</reference>
<comment type="caution">
    <text evidence="2">The sequence shown here is derived from an EMBL/GenBank/DDBJ whole genome shotgun (WGS) entry which is preliminary data.</text>
</comment>
<dbReference type="InterPro" id="IPR016195">
    <property type="entry name" value="Pol/histidinol_Pase-like"/>
</dbReference>
<sequence>MMNLYYDLHIHSCLSPCGDDDMTPANIAGMAMLKGLDVIAVTDHNSCQNCPAVCKLAAEYGILALPGMELTTMEEVHAVCLFPALSDALAFDRYVSDRLPPVPNREDIFGKQQIYSEQDEITGTLPYLLINATSISFEGLWELVDRYHGVMFPAHIDKTAFSLISNLGFIPEDSRFTCAEVKDMKKLHDLQKSNPYLDQCRILSNSDAHQLELIHEPYYTLSAEAKTAEAVIAALKTKPDFLQNHVESML</sequence>
<dbReference type="RefSeq" id="WP_238720571.1">
    <property type="nucleotide sequence ID" value="NZ_JAHQCW010000003.1"/>
</dbReference>
<dbReference type="Pfam" id="PF02811">
    <property type="entry name" value="PHP"/>
    <property type="match status" value="1"/>
</dbReference>
<dbReference type="PANTHER" id="PTHR42924:SF3">
    <property type="entry name" value="POLYMERASE_HISTIDINOL PHOSPHATASE N-TERMINAL DOMAIN-CONTAINING PROTEIN"/>
    <property type="match status" value="1"/>
</dbReference>
<dbReference type="InterPro" id="IPR052018">
    <property type="entry name" value="PHP_domain"/>
</dbReference>
<proteinExistence type="predicted"/>
<dbReference type="GO" id="GO:0035312">
    <property type="term" value="F:5'-3' DNA exonuclease activity"/>
    <property type="evidence" value="ECO:0007669"/>
    <property type="project" value="TreeGrafter"/>
</dbReference>
<dbReference type="Gene3D" id="3.20.20.140">
    <property type="entry name" value="Metal-dependent hydrolases"/>
    <property type="match status" value="1"/>
</dbReference>
<evidence type="ECO:0000313" key="2">
    <source>
        <dbReference type="EMBL" id="MBU9735491.1"/>
    </source>
</evidence>
<organism evidence="2 3">
    <name type="scientific">Diplocloster agilis</name>
    <dbReference type="NCBI Taxonomy" id="2850323"/>
    <lineage>
        <taxon>Bacteria</taxon>
        <taxon>Bacillati</taxon>
        <taxon>Bacillota</taxon>
        <taxon>Clostridia</taxon>
        <taxon>Lachnospirales</taxon>
        <taxon>Lachnospiraceae</taxon>
        <taxon>Diplocloster</taxon>
    </lineage>
</organism>
<dbReference type="InterPro" id="IPR003141">
    <property type="entry name" value="Pol/His_phosphatase_N"/>
</dbReference>
<dbReference type="SUPFAM" id="SSF89550">
    <property type="entry name" value="PHP domain-like"/>
    <property type="match status" value="1"/>
</dbReference>
<name>A0A949JWR5_9FIRM</name>